<evidence type="ECO:0000313" key="7">
    <source>
        <dbReference type="Proteomes" id="UP000663833"/>
    </source>
</evidence>
<evidence type="ECO:0000256" key="1">
    <source>
        <dbReference type="ARBA" id="ARBA00004123"/>
    </source>
</evidence>
<dbReference type="AlphaFoldDB" id="A0A817Q0E4"/>
<comment type="caution">
    <text evidence="5">The sequence shown here is derived from an EMBL/GenBank/DDBJ whole genome shotgun (WGS) entry which is preliminary data.</text>
</comment>
<dbReference type="Pfam" id="PF09806">
    <property type="entry name" value="CDK2AP"/>
    <property type="match status" value="1"/>
</dbReference>
<name>A0A817Q0E4_9BILA</name>
<dbReference type="EMBL" id="CAJNYD010000034">
    <property type="protein sequence ID" value="CAF3187131.1"/>
    <property type="molecule type" value="Genomic_DNA"/>
</dbReference>
<dbReference type="GO" id="GO:0005634">
    <property type="term" value="C:nucleus"/>
    <property type="evidence" value="ECO:0007669"/>
    <property type="project" value="UniProtKB-SubCell"/>
</dbReference>
<dbReference type="PANTHER" id="PTHR22607">
    <property type="entry name" value="DELETED IN ORAL CANCER 1/CDK2-ASSOCIATED PROTEIN 1"/>
    <property type="match status" value="1"/>
</dbReference>
<accession>A0A817Q0E4</accession>
<comment type="subcellular location">
    <subcellularLocation>
        <location evidence="1">Nucleus</location>
    </subcellularLocation>
</comment>
<evidence type="ECO:0000256" key="2">
    <source>
        <dbReference type="ARBA" id="ARBA00008485"/>
    </source>
</evidence>
<dbReference type="PANTHER" id="PTHR22607:SF3">
    <property type="entry name" value="CDK2-ASSOCIATED PROTEIN 1, ISOFORM B"/>
    <property type="match status" value="1"/>
</dbReference>
<dbReference type="Gene3D" id="6.10.140.1300">
    <property type="match status" value="1"/>
</dbReference>
<proteinExistence type="inferred from homology"/>
<evidence type="ECO:0008006" key="8">
    <source>
        <dbReference type="Google" id="ProtNLM"/>
    </source>
</evidence>
<dbReference type="Proteomes" id="UP000663851">
    <property type="component" value="Unassembled WGS sequence"/>
</dbReference>
<protein>
    <recommendedName>
        <fullName evidence="8">Cyclin-dependent kinase 2-associated protein 2</fullName>
    </recommendedName>
</protein>
<dbReference type="InterPro" id="IPR017266">
    <property type="entry name" value="DOC_1/2"/>
</dbReference>
<evidence type="ECO:0000313" key="5">
    <source>
        <dbReference type="EMBL" id="CAF3187131.1"/>
    </source>
</evidence>
<dbReference type="EMBL" id="CAJOBO010001838">
    <property type="protein sequence ID" value="CAF4412887.1"/>
    <property type="molecule type" value="Genomic_DNA"/>
</dbReference>
<gene>
    <name evidence="6" type="ORF">HFQ381_LOCUS20965</name>
    <name evidence="5" type="ORF">LUA448_LOCUS1328</name>
</gene>
<evidence type="ECO:0000256" key="4">
    <source>
        <dbReference type="ARBA" id="ARBA00023242"/>
    </source>
</evidence>
<sequence length="92" mass="10682">MDLTMDLSIRKPEQRIKQQSQPYVLIPPAVQQRVMQQTKYVQLLNVIEEMGKDIKPTYAGNKNSAERLRRAIASARVLVRECQLECDRNSRP</sequence>
<comment type="similarity">
    <text evidence="2">Belongs to the CDK2AP family.</text>
</comment>
<evidence type="ECO:0000256" key="3">
    <source>
        <dbReference type="ARBA" id="ARBA00022553"/>
    </source>
</evidence>
<reference evidence="5" key="1">
    <citation type="submission" date="2021-02" db="EMBL/GenBank/DDBJ databases">
        <authorList>
            <person name="Nowell W R."/>
        </authorList>
    </citation>
    <scope>NUCLEOTIDE SEQUENCE</scope>
</reference>
<dbReference type="GO" id="GO:0005737">
    <property type="term" value="C:cytoplasm"/>
    <property type="evidence" value="ECO:0007669"/>
    <property type="project" value="TreeGrafter"/>
</dbReference>
<keyword evidence="3" id="KW-0597">Phosphoprotein</keyword>
<dbReference type="Proteomes" id="UP000663833">
    <property type="component" value="Unassembled WGS sequence"/>
</dbReference>
<keyword evidence="4" id="KW-0539">Nucleus</keyword>
<evidence type="ECO:0000313" key="6">
    <source>
        <dbReference type="EMBL" id="CAF4412887.1"/>
    </source>
</evidence>
<organism evidence="5 7">
    <name type="scientific">Rotaria socialis</name>
    <dbReference type="NCBI Taxonomy" id="392032"/>
    <lineage>
        <taxon>Eukaryota</taxon>
        <taxon>Metazoa</taxon>
        <taxon>Spiralia</taxon>
        <taxon>Gnathifera</taxon>
        <taxon>Rotifera</taxon>
        <taxon>Eurotatoria</taxon>
        <taxon>Bdelloidea</taxon>
        <taxon>Philodinida</taxon>
        <taxon>Philodinidae</taxon>
        <taxon>Rotaria</taxon>
    </lineage>
</organism>